<dbReference type="Pfam" id="PF13561">
    <property type="entry name" value="adh_short_C2"/>
    <property type="match status" value="1"/>
</dbReference>
<feature type="domain" description="Ketoreductase" evidence="11">
    <location>
        <begin position="9"/>
        <end position="194"/>
    </location>
</feature>
<feature type="binding site" evidence="9">
    <location>
        <position position="93"/>
    </location>
    <ligand>
        <name>NADP(+)</name>
        <dbReference type="ChEBI" id="CHEBI:58349"/>
    </ligand>
</feature>
<keyword evidence="5 10" id="KW-0560">Oxidoreductase</keyword>
<dbReference type="NCBIfam" id="NF005559">
    <property type="entry name" value="PRK07231.1"/>
    <property type="match status" value="1"/>
</dbReference>
<dbReference type="EC" id="1.1.1.100" evidence="3 10"/>
<dbReference type="SUPFAM" id="SSF51735">
    <property type="entry name" value="NAD(P)-binding Rossmann-fold domains"/>
    <property type="match status" value="1"/>
</dbReference>
<evidence type="ECO:0000256" key="8">
    <source>
        <dbReference type="PIRSR" id="PIRSR611284-1"/>
    </source>
</evidence>
<gene>
    <name evidence="12" type="ORF">DFR58_10293</name>
</gene>
<dbReference type="InterPro" id="IPR002347">
    <property type="entry name" value="SDR_fam"/>
</dbReference>
<evidence type="ECO:0000313" key="13">
    <source>
        <dbReference type="Proteomes" id="UP000253034"/>
    </source>
</evidence>
<feature type="binding site" evidence="9">
    <location>
        <begin position="158"/>
        <end position="162"/>
    </location>
    <ligand>
        <name>NADP(+)</name>
        <dbReference type="ChEBI" id="CHEBI:58349"/>
    </ligand>
</feature>
<dbReference type="GO" id="GO:0051287">
    <property type="term" value="F:NAD binding"/>
    <property type="evidence" value="ECO:0007669"/>
    <property type="project" value="UniProtKB-UniRule"/>
</dbReference>
<dbReference type="AlphaFoldDB" id="A0A369BJY9"/>
<comment type="pathway">
    <text evidence="1 10">Lipid metabolism; fatty acid biosynthesis.</text>
</comment>
<dbReference type="NCBIfam" id="NF004198">
    <property type="entry name" value="PRK05653.1-3"/>
    <property type="match status" value="1"/>
</dbReference>
<dbReference type="InterPro" id="IPR050259">
    <property type="entry name" value="SDR"/>
</dbReference>
<dbReference type="EMBL" id="QPJT01000002">
    <property type="protein sequence ID" value="RCX20024.1"/>
    <property type="molecule type" value="Genomic_DNA"/>
</dbReference>
<dbReference type="CDD" id="cd05333">
    <property type="entry name" value="BKR_SDR_c"/>
    <property type="match status" value="1"/>
</dbReference>
<dbReference type="PROSITE" id="PS00061">
    <property type="entry name" value="ADH_SHORT"/>
    <property type="match status" value="1"/>
</dbReference>
<evidence type="ECO:0000259" key="11">
    <source>
        <dbReference type="SMART" id="SM00822"/>
    </source>
</evidence>
<dbReference type="Gene3D" id="3.40.50.720">
    <property type="entry name" value="NAD(P)-binding Rossmann-like Domain"/>
    <property type="match status" value="1"/>
</dbReference>
<dbReference type="InterPro" id="IPR011284">
    <property type="entry name" value="3oxo_ACP_reduc"/>
</dbReference>
<evidence type="ECO:0000256" key="6">
    <source>
        <dbReference type="ARBA" id="ARBA00023221"/>
    </source>
</evidence>
<accession>A0A369BJY9</accession>
<keyword evidence="10" id="KW-0444">Lipid biosynthesis</keyword>
<keyword evidence="10" id="KW-0275">Fatty acid biosynthesis</keyword>
<proteinExistence type="inferred from homology"/>
<feature type="binding site" evidence="9">
    <location>
        <position position="191"/>
    </location>
    <ligand>
        <name>NADP(+)</name>
        <dbReference type="ChEBI" id="CHEBI:58349"/>
    </ligand>
</feature>
<organism evidence="12 13">
    <name type="scientific">Anaerobacterium chartisolvens</name>
    <dbReference type="NCBI Taxonomy" id="1297424"/>
    <lineage>
        <taxon>Bacteria</taxon>
        <taxon>Bacillati</taxon>
        <taxon>Bacillota</taxon>
        <taxon>Clostridia</taxon>
        <taxon>Eubacteriales</taxon>
        <taxon>Oscillospiraceae</taxon>
        <taxon>Anaerobacterium</taxon>
    </lineage>
</organism>
<feature type="binding site" evidence="9">
    <location>
        <begin position="15"/>
        <end position="18"/>
    </location>
    <ligand>
        <name>NADP(+)</name>
        <dbReference type="ChEBI" id="CHEBI:58349"/>
    </ligand>
</feature>
<dbReference type="PRINTS" id="PR00081">
    <property type="entry name" value="GDHRDH"/>
</dbReference>
<dbReference type="PANTHER" id="PTHR42879">
    <property type="entry name" value="3-OXOACYL-(ACYL-CARRIER-PROTEIN) REDUCTASE"/>
    <property type="match status" value="1"/>
</dbReference>
<evidence type="ECO:0000256" key="4">
    <source>
        <dbReference type="ARBA" id="ARBA00022857"/>
    </source>
</evidence>
<keyword evidence="10" id="KW-0443">Lipid metabolism</keyword>
<dbReference type="NCBIfam" id="NF009466">
    <property type="entry name" value="PRK12826.1-2"/>
    <property type="match status" value="1"/>
</dbReference>
<dbReference type="UniPathway" id="UPA00094"/>
<keyword evidence="4 9" id="KW-0521">NADP</keyword>
<feature type="active site" description="Proton acceptor" evidence="8">
    <location>
        <position position="158"/>
    </location>
</feature>
<dbReference type="GO" id="GO:0004316">
    <property type="term" value="F:3-oxoacyl-[acyl-carrier-protein] reductase (NADPH) activity"/>
    <property type="evidence" value="ECO:0007669"/>
    <property type="project" value="UniProtKB-UniRule"/>
</dbReference>
<evidence type="ECO:0000256" key="9">
    <source>
        <dbReference type="PIRSR" id="PIRSR611284-2"/>
    </source>
</evidence>
<sequence>MNNMQLTGKTAVITGSGRGLGKAIALRLAQMGANIVLNDIEASDSIDATADEFRSAGYNVAVTKGDVRSFDDAKSMVKVAVDTFGSVDILVNNAGITKDKPMLMMSEEEWDLVLDINLKGAFICTKAAGKQMIKQKKGKIVNIASVAGQYGNSGQANYSASKAGLIGLTKTTAKELASRGITCNAVAPGLIQSKMTEVLPEDVKQNYLKNIALGRFGTPEDVANVVAFLASSDSDYVTGQVIDIDGGLVM</sequence>
<keyword evidence="10" id="KW-0276">Fatty acid metabolism</keyword>
<dbReference type="Proteomes" id="UP000253034">
    <property type="component" value="Unassembled WGS sequence"/>
</dbReference>
<dbReference type="PANTHER" id="PTHR42879:SF2">
    <property type="entry name" value="3-OXOACYL-[ACYL-CARRIER-PROTEIN] REDUCTASE FABG"/>
    <property type="match status" value="1"/>
</dbReference>
<evidence type="ECO:0000256" key="10">
    <source>
        <dbReference type="RuleBase" id="RU366074"/>
    </source>
</evidence>
<dbReference type="PRINTS" id="PR00080">
    <property type="entry name" value="SDRFAMILY"/>
</dbReference>
<dbReference type="InterPro" id="IPR057326">
    <property type="entry name" value="KR_dom"/>
</dbReference>
<comment type="subunit">
    <text evidence="10">Homotetramer.</text>
</comment>
<dbReference type="GO" id="GO:0008202">
    <property type="term" value="P:steroid metabolic process"/>
    <property type="evidence" value="ECO:0007669"/>
    <property type="project" value="UniProtKB-KW"/>
</dbReference>
<comment type="caution">
    <text evidence="12">The sequence shown here is derived from an EMBL/GenBank/DDBJ whole genome shotgun (WGS) entry which is preliminary data.</text>
</comment>
<evidence type="ECO:0000313" key="12">
    <source>
        <dbReference type="EMBL" id="RCX20024.1"/>
    </source>
</evidence>
<comment type="similarity">
    <text evidence="2 10">Belongs to the short-chain dehydrogenases/reductases (SDR) family.</text>
</comment>
<evidence type="ECO:0000256" key="5">
    <source>
        <dbReference type="ARBA" id="ARBA00023002"/>
    </source>
</evidence>
<keyword evidence="6" id="KW-0753">Steroid metabolism</keyword>
<dbReference type="GO" id="GO:0006633">
    <property type="term" value="P:fatty acid biosynthetic process"/>
    <property type="evidence" value="ECO:0007669"/>
    <property type="project" value="UniProtKB-UniPathway"/>
</dbReference>
<reference evidence="12 13" key="1">
    <citation type="submission" date="2018-07" db="EMBL/GenBank/DDBJ databases">
        <title>Genomic Encyclopedia of Type Strains, Phase IV (KMG-IV): sequencing the most valuable type-strain genomes for metagenomic binning, comparative biology and taxonomic classification.</title>
        <authorList>
            <person name="Goeker M."/>
        </authorList>
    </citation>
    <scope>NUCLEOTIDE SEQUENCE [LARGE SCALE GENOMIC DNA]</scope>
    <source>
        <strain evidence="12 13">DSM 27016</strain>
    </source>
</reference>
<evidence type="ECO:0000256" key="1">
    <source>
        <dbReference type="ARBA" id="ARBA00005194"/>
    </source>
</evidence>
<protein>
    <recommendedName>
        <fullName evidence="3 10">3-oxoacyl-[acyl-carrier-protein] reductase</fullName>
        <ecNumber evidence="3 10">1.1.1.100</ecNumber>
    </recommendedName>
</protein>
<evidence type="ECO:0000256" key="3">
    <source>
        <dbReference type="ARBA" id="ARBA00012948"/>
    </source>
</evidence>
<name>A0A369BJY9_9FIRM</name>
<evidence type="ECO:0000256" key="7">
    <source>
        <dbReference type="ARBA" id="ARBA00048508"/>
    </source>
</evidence>
<dbReference type="SMART" id="SM00822">
    <property type="entry name" value="PKS_KR"/>
    <property type="match status" value="1"/>
</dbReference>
<dbReference type="InterPro" id="IPR036291">
    <property type="entry name" value="NAD(P)-bd_dom_sf"/>
</dbReference>
<evidence type="ECO:0000256" key="2">
    <source>
        <dbReference type="ARBA" id="ARBA00006484"/>
    </source>
</evidence>
<keyword evidence="13" id="KW-1185">Reference proteome</keyword>
<comment type="function">
    <text evidence="10">Catalyzes the NADPH-dependent reduction of beta-ketoacyl-ACP substrates to beta-hydroxyacyl-ACP products, the first reductive step in the elongation cycle of fatty acid biosynthesis.</text>
</comment>
<dbReference type="InterPro" id="IPR020904">
    <property type="entry name" value="Sc_DH/Rdtase_CS"/>
</dbReference>
<dbReference type="FunFam" id="3.40.50.720:FF:000115">
    <property type="entry name" value="3-oxoacyl-[acyl-carrier-protein] reductase FabG"/>
    <property type="match status" value="1"/>
</dbReference>
<comment type="catalytic activity">
    <reaction evidence="7 10">
        <text>a (3R)-hydroxyacyl-[ACP] + NADP(+) = a 3-oxoacyl-[ACP] + NADPH + H(+)</text>
        <dbReference type="Rhea" id="RHEA:17397"/>
        <dbReference type="Rhea" id="RHEA-COMP:9916"/>
        <dbReference type="Rhea" id="RHEA-COMP:9945"/>
        <dbReference type="ChEBI" id="CHEBI:15378"/>
        <dbReference type="ChEBI" id="CHEBI:57783"/>
        <dbReference type="ChEBI" id="CHEBI:58349"/>
        <dbReference type="ChEBI" id="CHEBI:78776"/>
        <dbReference type="ChEBI" id="CHEBI:78827"/>
        <dbReference type="EC" id="1.1.1.100"/>
    </reaction>
</comment>
<dbReference type="NCBIfam" id="TIGR01830">
    <property type="entry name" value="3oxo_ACP_reduc"/>
    <property type="match status" value="1"/>
</dbReference>